<evidence type="ECO:0000256" key="4">
    <source>
        <dbReference type="ARBA" id="ARBA00005300"/>
    </source>
</evidence>
<keyword evidence="15" id="KW-1185">Reference proteome</keyword>
<dbReference type="InterPro" id="IPR002156">
    <property type="entry name" value="RNaseH_domain"/>
</dbReference>
<comment type="function">
    <text evidence="3 12">Endonuclease that specifically degrades the RNA of RNA-DNA hybrids.</text>
</comment>
<comment type="catalytic activity">
    <reaction evidence="1 12">
        <text>Endonucleolytic cleavage to 5'-phosphomonoester.</text>
        <dbReference type="EC" id="3.1.26.4"/>
    </reaction>
</comment>
<evidence type="ECO:0000313" key="14">
    <source>
        <dbReference type="EMBL" id="EPZ34526.1"/>
    </source>
</evidence>
<dbReference type="PANTHER" id="PTHR10642">
    <property type="entry name" value="RIBONUCLEASE H1"/>
    <property type="match status" value="1"/>
</dbReference>
<dbReference type="PIRSF" id="PIRSF036852">
    <property type="entry name" value="Ribonuclease_H1_euk"/>
    <property type="match status" value="1"/>
</dbReference>
<name>A0A075B122_ROZAC</name>
<gene>
    <name evidence="14" type="ORF">O9G_001782</name>
</gene>
<protein>
    <recommendedName>
        <fullName evidence="6 12">Ribonuclease H</fullName>
        <shortName evidence="12">RNase H</shortName>
        <ecNumber evidence="5 12">3.1.26.4</ecNumber>
    </recommendedName>
</protein>
<dbReference type="GO" id="GO:0000287">
    <property type="term" value="F:magnesium ion binding"/>
    <property type="evidence" value="ECO:0007669"/>
    <property type="project" value="UniProtKB-UniRule"/>
</dbReference>
<sequence>MSYYAVAVGRNPGIYSNWCDCEKEVKGYPNAKFQKFRLKEQAAEFVNRHKPPEIICHKESTLEQRATVESSEEENFAIANRKTTEIYRKPEKEITCQNFHSKPVYELISRNNDSIEMPFYAVAIGKTPGIYRTWKDAEKEIKGFPNARFRKFKTLKEAEEFVNQNKKESMNTQEDLDPKLDILRVNMKPFRQAGDPNPQDRETLVCFTDGSAISNGSFYCKAGWAAVFPHNENWNTSAKLSGGKKTNNRAEYLAAIEAIKRANKEDPSQSKTLYIYTDSMLLIRSMTAWVTEWMKRDWKKADGLPVLNKDLLIELVQVIGKRIIIWQHVRSHTKKKNWESFWNDKADRMAQNAARS</sequence>
<accession>A0A075B122</accession>
<keyword evidence="10 12" id="KW-0378">Hydrolase</keyword>
<evidence type="ECO:0000256" key="11">
    <source>
        <dbReference type="ARBA" id="ARBA00022842"/>
    </source>
</evidence>
<keyword evidence="11 12" id="KW-0460">Magnesium</keyword>
<dbReference type="HOGENOM" id="CLU_030894_0_1_1"/>
<comment type="similarity">
    <text evidence="4 12">Belongs to the RNase H family.</text>
</comment>
<evidence type="ECO:0000256" key="2">
    <source>
        <dbReference type="ARBA" id="ARBA00001946"/>
    </source>
</evidence>
<evidence type="ECO:0000256" key="3">
    <source>
        <dbReference type="ARBA" id="ARBA00004065"/>
    </source>
</evidence>
<dbReference type="CDD" id="cd09280">
    <property type="entry name" value="RNase_HI_eukaryote_like"/>
    <property type="match status" value="1"/>
</dbReference>
<evidence type="ECO:0000256" key="9">
    <source>
        <dbReference type="ARBA" id="ARBA00022759"/>
    </source>
</evidence>
<dbReference type="GO" id="GO:0003676">
    <property type="term" value="F:nucleic acid binding"/>
    <property type="evidence" value="ECO:0007669"/>
    <property type="project" value="UniProtKB-UniRule"/>
</dbReference>
<evidence type="ECO:0000256" key="10">
    <source>
        <dbReference type="ARBA" id="ARBA00022801"/>
    </source>
</evidence>
<dbReference type="GO" id="GO:0004523">
    <property type="term" value="F:RNA-DNA hybrid ribonuclease activity"/>
    <property type="evidence" value="ECO:0007669"/>
    <property type="project" value="UniProtKB-UniRule"/>
</dbReference>
<keyword evidence="7 12" id="KW-0540">Nuclease</keyword>
<dbReference type="InterPro" id="IPR012337">
    <property type="entry name" value="RNaseH-like_sf"/>
</dbReference>
<evidence type="ECO:0000256" key="6">
    <source>
        <dbReference type="ARBA" id="ARBA00017721"/>
    </source>
</evidence>
<dbReference type="OrthoDB" id="407198at2759"/>
<dbReference type="Pfam" id="PF01693">
    <property type="entry name" value="Cauli_VI"/>
    <property type="match status" value="2"/>
</dbReference>
<dbReference type="InterPro" id="IPR036397">
    <property type="entry name" value="RNaseH_sf"/>
</dbReference>
<dbReference type="PANTHER" id="PTHR10642:SF26">
    <property type="entry name" value="RIBONUCLEASE H1"/>
    <property type="match status" value="1"/>
</dbReference>
<dbReference type="Gene3D" id="3.30.420.10">
    <property type="entry name" value="Ribonuclease H-like superfamily/Ribonuclease H"/>
    <property type="match status" value="1"/>
</dbReference>
<dbReference type="InterPro" id="IPR050092">
    <property type="entry name" value="RNase_H"/>
</dbReference>
<evidence type="ECO:0000256" key="1">
    <source>
        <dbReference type="ARBA" id="ARBA00000077"/>
    </source>
</evidence>
<dbReference type="Gene3D" id="3.40.970.10">
    <property type="entry name" value="Ribonuclease H1, N-terminal domain"/>
    <property type="match status" value="2"/>
</dbReference>
<evidence type="ECO:0000256" key="8">
    <source>
        <dbReference type="ARBA" id="ARBA00022723"/>
    </source>
</evidence>
<keyword evidence="8 12" id="KW-0479">Metal-binding</keyword>
<evidence type="ECO:0000256" key="5">
    <source>
        <dbReference type="ARBA" id="ARBA00012180"/>
    </source>
</evidence>
<dbReference type="PROSITE" id="PS50879">
    <property type="entry name" value="RNASE_H_1"/>
    <property type="match status" value="1"/>
</dbReference>
<dbReference type="InterPro" id="IPR011320">
    <property type="entry name" value="RNase_H1_N"/>
</dbReference>
<dbReference type="GO" id="GO:0043137">
    <property type="term" value="P:DNA replication, removal of RNA primer"/>
    <property type="evidence" value="ECO:0007669"/>
    <property type="project" value="TreeGrafter"/>
</dbReference>
<dbReference type="SUPFAM" id="SSF53098">
    <property type="entry name" value="Ribonuclease H-like"/>
    <property type="match status" value="1"/>
</dbReference>
<dbReference type="FunFam" id="3.40.970.10:FF:000002">
    <property type="entry name" value="Ribonuclease H"/>
    <property type="match status" value="2"/>
</dbReference>
<evidence type="ECO:0000259" key="13">
    <source>
        <dbReference type="PROSITE" id="PS50879"/>
    </source>
</evidence>
<evidence type="ECO:0000256" key="7">
    <source>
        <dbReference type="ARBA" id="ARBA00022722"/>
    </source>
</evidence>
<dbReference type="Pfam" id="PF00075">
    <property type="entry name" value="RNase_H"/>
    <property type="match status" value="1"/>
</dbReference>
<dbReference type="InterPro" id="IPR017067">
    <property type="entry name" value="RNase_H1_euk"/>
</dbReference>
<dbReference type="EMBL" id="KE560945">
    <property type="protein sequence ID" value="EPZ34526.1"/>
    <property type="molecule type" value="Genomic_DNA"/>
</dbReference>
<evidence type="ECO:0000256" key="12">
    <source>
        <dbReference type="PIRNR" id="PIRNR036852"/>
    </source>
</evidence>
<dbReference type="OMA" id="ELWYGLY"/>
<proteinExistence type="inferred from homology"/>
<keyword evidence="9 12" id="KW-0255">Endonuclease</keyword>
<dbReference type="InterPro" id="IPR037056">
    <property type="entry name" value="RNase_H1_N_sf"/>
</dbReference>
<dbReference type="AlphaFoldDB" id="A0A075B122"/>
<comment type="cofactor">
    <cofactor evidence="2 12">
        <name>Mg(2+)</name>
        <dbReference type="ChEBI" id="CHEBI:18420"/>
    </cofactor>
</comment>
<dbReference type="Proteomes" id="UP000030755">
    <property type="component" value="Unassembled WGS sequence"/>
</dbReference>
<feature type="domain" description="RNase H type-1" evidence="13">
    <location>
        <begin position="200"/>
        <end position="355"/>
    </location>
</feature>
<dbReference type="EC" id="3.1.26.4" evidence="5 12"/>
<dbReference type="STRING" id="988480.A0A075B122"/>
<organism evidence="14 15">
    <name type="scientific">Rozella allomycis (strain CSF55)</name>
    <dbReference type="NCBI Taxonomy" id="988480"/>
    <lineage>
        <taxon>Eukaryota</taxon>
        <taxon>Fungi</taxon>
        <taxon>Fungi incertae sedis</taxon>
        <taxon>Cryptomycota</taxon>
        <taxon>Cryptomycota incertae sedis</taxon>
        <taxon>Rozella</taxon>
    </lineage>
</organism>
<evidence type="ECO:0000313" key="15">
    <source>
        <dbReference type="Proteomes" id="UP000030755"/>
    </source>
</evidence>
<reference evidence="14 15" key="1">
    <citation type="journal article" date="2013" name="Curr. Biol.">
        <title>Shared signatures of parasitism and phylogenomics unite Cryptomycota and microsporidia.</title>
        <authorList>
            <person name="James T.Y."/>
            <person name="Pelin A."/>
            <person name="Bonen L."/>
            <person name="Ahrendt S."/>
            <person name="Sain D."/>
            <person name="Corradi N."/>
            <person name="Stajich J.E."/>
        </authorList>
    </citation>
    <scope>NUCLEOTIDE SEQUENCE [LARGE SCALE GENOMIC DNA]</scope>
    <source>
        <strain evidence="14 15">CSF55</strain>
    </source>
</reference>
<dbReference type="SUPFAM" id="SSF55658">
    <property type="entry name" value="L9 N-domain-like"/>
    <property type="match status" value="2"/>
</dbReference>
<dbReference type="InterPro" id="IPR009027">
    <property type="entry name" value="Ribosomal_bL9/RNase_H1_N"/>
</dbReference>